<dbReference type="GO" id="GO:0006364">
    <property type="term" value="P:rRNA processing"/>
    <property type="evidence" value="ECO:0007669"/>
    <property type="project" value="UniProtKB-KW"/>
</dbReference>
<dbReference type="PANTHER" id="PTHR47816:SF4">
    <property type="entry name" value="RIBOSOMAL RNA SMALL SUBUNIT METHYLTRANSFERASE C"/>
    <property type="match status" value="1"/>
</dbReference>
<dbReference type="GO" id="GO:0008170">
    <property type="term" value="F:N-methyltransferase activity"/>
    <property type="evidence" value="ECO:0007669"/>
    <property type="project" value="UniProtKB-ARBA"/>
</dbReference>
<dbReference type="Proteomes" id="UP000680348">
    <property type="component" value="Unassembled WGS sequence"/>
</dbReference>
<evidence type="ECO:0000313" key="8">
    <source>
        <dbReference type="Proteomes" id="UP000680348"/>
    </source>
</evidence>
<keyword evidence="8" id="KW-1185">Reference proteome</keyword>
<keyword evidence="4" id="KW-0808">Transferase</keyword>
<dbReference type="AlphaFoldDB" id="A0A942IB17"/>
<gene>
    <name evidence="7" type="ORF">KEU06_21160</name>
</gene>
<dbReference type="GO" id="GO:0003676">
    <property type="term" value="F:nucleic acid binding"/>
    <property type="evidence" value="ECO:0007669"/>
    <property type="project" value="InterPro"/>
</dbReference>
<organism evidence="7 8">
    <name type="scientific">Pseudaminobacter soli</name>
    <name type="common">ex Zhang et al. 2022</name>
    <dbReference type="NCBI Taxonomy" id="2831468"/>
    <lineage>
        <taxon>Bacteria</taxon>
        <taxon>Pseudomonadati</taxon>
        <taxon>Pseudomonadota</taxon>
        <taxon>Alphaproteobacteria</taxon>
        <taxon>Hyphomicrobiales</taxon>
        <taxon>Phyllobacteriaceae</taxon>
        <taxon>Pseudaminobacter</taxon>
    </lineage>
</organism>
<dbReference type="Pfam" id="PF05175">
    <property type="entry name" value="MTS"/>
    <property type="match status" value="1"/>
</dbReference>
<accession>A0A942IB17</accession>
<dbReference type="CDD" id="cd02440">
    <property type="entry name" value="AdoMet_MTases"/>
    <property type="match status" value="1"/>
</dbReference>
<name>A0A942IB17_9HYPH</name>
<evidence type="ECO:0000259" key="6">
    <source>
        <dbReference type="Pfam" id="PF05175"/>
    </source>
</evidence>
<keyword evidence="3 7" id="KW-0489">Methyltransferase</keyword>
<dbReference type="EMBL" id="JAGWCR010000012">
    <property type="protein sequence ID" value="MBS3651126.1"/>
    <property type="molecule type" value="Genomic_DNA"/>
</dbReference>
<evidence type="ECO:0000313" key="7">
    <source>
        <dbReference type="EMBL" id="MBS3651126.1"/>
    </source>
</evidence>
<dbReference type="InterPro" id="IPR007848">
    <property type="entry name" value="Small_mtfrase_dom"/>
</dbReference>
<evidence type="ECO:0000256" key="1">
    <source>
        <dbReference type="ARBA" id="ARBA00022490"/>
    </source>
</evidence>
<feature type="domain" description="Methyltransferase small" evidence="6">
    <location>
        <begin position="167"/>
        <end position="334"/>
    </location>
</feature>
<dbReference type="PANTHER" id="PTHR47816">
    <property type="entry name" value="RIBOSOMAL RNA SMALL SUBUNIT METHYLTRANSFERASE C"/>
    <property type="match status" value="1"/>
</dbReference>
<keyword evidence="5" id="KW-0949">S-adenosyl-L-methionine</keyword>
<sequence length="338" mass="37601">MENALKTLFHPFEDDILPPPADGQPILFLGARPGIRLPEGFSTNIVAIQGFRPEFLALQQAGFTVEPLPLGQDYETALVMAGRHREENELRIAEALERTRPDSLIVVAGLKDDGIASLRKRMNVLIPLEGYLPKYHGVVFWLRRPANAEAVIEALRSRIVVEPIAGRFVTAPGMFSHDRLDEGSRLLTERLPGGISGHVADFCAGWGYLAYEVALNCPEARSIDLYEADFASLEAAKINLSDVTLVPIRFFWHDLAAEQVTARYDSIVMNPPFHTGRRAEPDLGQRMIEAAAKALKTGGRLMMVANRQLPYERVLAERFSEFSEIGGNGRFKVLLARR</sequence>
<dbReference type="PROSITE" id="PS00092">
    <property type="entry name" value="N6_MTASE"/>
    <property type="match status" value="1"/>
</dbReference>
<evidence type="ECO:0000256" key="4">
    <source>
        <dbReference type="ARBA" id="ARBA00022679"/>
    </source>
</evidence>
<reference evidence="7" key="1">
    <citation type="submission" date="2021-04" db="EMBL/GenBank/DDBJ databases">
        <title>Pseudaminobacter soli sp. nov., isolated from paddy soil contaminated by heavy metals.</title>
        <authorList>
            <person name="Zhang K."/>
        </authorList>
    </citation>
    <scope>NUCLEOTIDE SEQUENCE</scope>
    <source>
        <strain evidence="7">19-2017</strain>
    </source>
</reference>
<dbReference type="GO" id="GO:0032259">
    <property type="term" value="P:methylation"/>
    <property type="evidence" value="ECO:0007669"/>
    <property type="project" value="UniProtKB-KW"/>
</dbReference>
<proteinExistence type="predicted"/>
<evidence type="ECO:0000256" key="3">
    <source>
        <dbReference type="ARBA" id="ARBA00022603"/>
    </source>
</evidence>
<evidence type="ECO:0000256" key="5">
    <source>
        <dbReference type="ARBA" id="ARBA00022691"/>
    </source>
</evidence>
<keyword evidence="1" id="KW-0963">Cytoplasm</keyword>
<evidence type="ECO:0000256" key="2">
    <source>
        <dbReference type="ARBA" id="ARBA00022552"/>
    </source>
</evidence>
<dbReference type="GO" id="GO:0008757">
    <property type="term" value="F:S-adenosylmethionine-dependent methyltransferase activity"/>
    <property type="evidence" value="ECO:0007669"/>
    <property type="project" value="InterPro"/>
</dbReference>
<dbReference type="SUPFAM" id="SSF53335">
    <property type="entry name" value="S-adenosyl-L-methionine-dependent methyltransferases"/>
    <property type="match status" value="1"/>
</dbReference>
<keyword evidence="2" id="KW-0698">rRNA processing</keyword>
<dbReference type="InterPro" id="IPR046977">
    <property type="entry name" value="RsmC/RlmG"/>
</dbReference>
<comment type="caution">
    <text evidence="7">The sequence shown here is derived from an EMBL/GenBank/DDBJ whole genome shotgun (WGS) entry which is preliminary data.</text>
</comment>
<dbReference type="InterPro" id="IPR002052">
    <property type="entry name" value="DNA_methylase_N6_adenine_CS"/>
</dbReference>
<dbReference type="InterPro" id="IPR029063">
    <property type="entry name" value="SAM-dependent_MTases_sf"/>
</dbReference>
<dbReference type="Gene3D" id="3.40.50.150">
    <property type="entry name" value="Vaccinia Virus protein VP39"/>
    <property type="match status" value="1"/>
</dbReference>
<protein>
    <submittedName>
        <fullName evidence="7">Class I SAM-dependent methyltransferase</fullName>
    </submittedName>
</protein>